<dbReference type="NCBIfam" id="TIGR01907">
    <property type="entry name" value="casE_Cse3"/>
    <property type="match status" value="1"/>
</dbReference>
<proteinExistence type="predicted"/>
<dbReference type="InterPro" id="IPR010179">
    <property type="entry name" value="CRISPR-assoc_prot_Cse3"/>
</dbReference>
<evidence type="ECO:0000313" key="2">
    <source>
        <dbReference type="Proteomes" id="UP000190064"/>
    </source>
</evidence>
<dbReference type="SMART" id="SM01101">
    <property type="entry name" value="CRISPR_assoc"/>
    <property type="match status" value="1"/>
</dbReference>
<keyword evidence="2" id="KW-1185">Reference proteome</keyword>
<evidence type="ECO:0000313" key="1">
    <source>
        <dbReference type="EMBL" id="OOV86278.1"/>
    </source>
</evidence>
<dbReference type="Pfam" id="PF08798">
    <property type="entry name" value="CRISPR_assoc"/>
    <property type="match status" value="1"/>
</dbReference>
<protein>
    <submittedName>
        <fullName evidence="1">Type I-E CRISPR-associated protein Cas6/Cse3/CasE</fullName>
    </submittedName>
</protein>
<reference evidence="1" key="1">
    <citation type="submission" date="2017-02" db="EMBL/GenBank/DDBJ databases">
        <title>Draft Genome Sequence of the Salt Water Bacterium Oceanospirillum linum ATCC 11336.</title>
        <authorList>
            <person name="Trachtenberg A.M."/>
            <person name="Carney J.G."/>
            <person name="Linnane J.D."/>
            <person name="Rheaume B.A."/>
            <person name="Pitts N.L."/>
            <person name="Mykles D.L."/>
            <person name="Maclea K.S."/>
        </authorList>
    </citation>
    <scope>NUCLEOTIDE SEQUENCE [LARGE SCALE GENOMIC DNA]</scope>
    <source>
        <strain evidence="1">ATCC 11336</strain>
    </source>
</reference>
<comment type="caution">
    <text evidence="1">The sequence shown here is derived from an EMBL/GenBank/DDBJ whole genome shotgun (WGS) entry which is preliminary data.</text>
</comment>
<dbReference type="RefSeq" id="WP_078320390.1">
    <property type="nucleotide sequence ID" value="NZ_FXTS01000008.1"/>
</dbReference>
<dbReference type="SUPFAM" id="SSF117987">
    <property type="entry name" value="CRISPR-associated protein"/>
    <property type="match status" value="2"/>
</dbReference>
<sequence>MYLSKVRLNWAQAKNPYEQHRALWQLFPEQPDGKRDFLYRVEQTLKGQGAVVLMQSLQRPAENENVELLAVRELQLSLYQEQFLRFRLRANPIKAIKDKSKGERIRNGKSYTRTVRVPLVHEEQQQAWLERKLAGCASVQALNIQQEMPLNFHKAREKYSGKIQPVLFDGVLMIEDEQAFLDVLKKGIGPAKSLGCGLISLAPA</sequence>
<dbReference type="Proteomes" id="UP000190064">
    <property type="component" value="Unassembled WGS sequence"/>
</dbReference>
<dbReference type="EMBL" id="MTSD02000007">
    <property type="protein sequence ID" value="OOV86278.1"/>
    <property type="molecule type" value="Genomic_DNA"/>
</dbReference>
<name>A0A1T1H8W3_OCELI</name>
<accession>A0A1T1H8W3</accession>
<dbReference type="Gene3D" id="3.30.70.1200">
    <property type="entry name" value="Crispr-associated protein, domain 1"/>
    <property type="match status" value="1"/>
</dbReference>
<dbReference type="STRING" id="966.BTA35_0213740"/>
<gene>
    <name evidence="1" type="ORF">BTA35_0213740</name>
</gene>
<organism evidence="1 2">
    <name type="scientific">Oceanospirillum linum</name>
    <dbReference type="NCBI Taxonomy" id="966"/>
    <lineage>
        <taxon>Bacteria</taxon>
        <taxon>Pseudomonadati</taxon>
        <taxon>Pseudomonadota</taxon>
        <taxon>Gammaproteobacteria</taxon>
        <taxon>Oceanospirillales</taxon>
        <taxon>Oceanospirillaceae</taxon>
        <taxon>Oceanospirillum</taxon>
    </lineage>
</organism>
<dbReference type="Gene3D" id="3.30.70.1210">
    <property type="entry name" value="Crispr-associated protein, domain 2"/>
    <property type="match status" value="1"/>
</dbReference>
<dbReference type="AlphaFoldDB" id="A0A1T1H8W3"/>
<dbReference type="CDD" id="cd09727">
    <property type="entry name" value="Cas6_I-E"/>
    <property type="match status" value="1"/>
</dbReference>